<feature type="signal peptide" evidence="2">
    <location>
        <begin position="1"/>
        <end position="20"/>
    </location>
</feature>
<evidence type="ECO:0000256" key="1">
    <source>
        <dbReference type="SAM" id="MobiDB-lite"/>
    </source>
</evidence>
<sequence length="181" mass="17482">MPLAPLAALALALAAAPGPAPTTAPKPASTPASARAPASGGAAAGPVVLEVTADRGVAAAIVGAVTERLCAAVAEAARADAICPDGAPELDVVARAEALGACQGEDCPRTVGEALEAGRRVLARLERDASGGLRITVRLLGAAGVPVASAAAPLPEDVEPLLARAASLVPGLFEARGAGAR</sequence>
<dbReference type="HOGENOM" id="CLU_1472305_0_0_7"/>
<reference evidence="3" key="1">
    <citation type="submission" date="2009-01" db="EMBL/GenBank/DDBJ databases">
        <title>Complete sequence of Anaeromyxobacter dehalogenans 2CP-1.</title>
        <authorList>
            <consortium name="US DOE Joint Genome Institute"/>
            <person name="Lucas S."/>
            <person name="Copeland A."/>
            <person name="Lapidus A."/>
            <person name="Glavina del Rio T."/>
            <person name="Dalin E."/>
            <person name="Tice H."/>
            <person name="Bruce D."/>
            <person name="Goodwin L."/>
            <person name="Pitluck S."/>
            <person name="Saunders E."/>
            <person name="Brettin T."/>
            <person name="Detter J.C."/>
            <person name="Han C."/>
            <person name="Larimer F."/>
            <person name="Land M."/>
            <person name="Hauser L."/>
            <person name="Kyrpides N."/>
            <person name="Ovchinnikova G."/>
            <person name="Beliaev A.S."/>
            <person name="Richardson P."/>
        </authorList>
    </citation>
    <scope>NUCLEOTIDE SEQUENCE</scope>
    <source>
        <strain evidence="3">2CP-1</strain>
    </source>
</reference>
<dbReference type="Proteomes" id="UP000007089">
    <property type="component" value="Chromosome"/>
</dbReference>
<accession>B8JBF5</accession>
<keyword evidence="4" id="KW-1185">Reference proteome</keyword>
<gene>
    <name evidence="3" type="ordered locus">A2cp1_2444</name>
</gene>
<feature type="region of interest" description="Disordered" evidence="1">
    <location>
        <begin position="19"/>
        <end position="39"/>
    </location>
</feature>
<dbReference type="RefSeq" id="WP_012633583.1">
    <property type="nucleotide sequence ID" value="NC_011891.1"/>
</dbReference>
<name>B8JBF5_ANAD2</name>
<keyword evidence="2" id="KW-0732">Signal</keyword>
<evidence type="ECO:0000313" key="3">
    <source>
        <dbReference type="EMBL" id="ACL65782.1"/>
    </source>
</evidence>
<organism evidence="3 4">
    <name type="scientific">Anaeromyxobacter dehalogenans (strain ATCC BAA-258 / DSM 21875 / 2CP-1)</name>
    <dbReference type="NCBI Taxonomy" id="455488"/>
    <lineage>
        <taxon>Bacteria</taxon>
        <taxon>Pseudomonadati</taxon>
        <taxon>Myxococcota</taxon>
        <taxon>Myxococcia</taxon>
        <taxon>Myxococcales</taxon>
        <taxon>Cystobacterineae</taxon>
        <taxon>Anaeromyxobacteraceae</taxon>
        <taxon>Anaeromyxobacter</taxon>
    </lineage>
</organism>
<proteinExistence type="predicted"/>
<evidence type="ECO:0000313" key="4">
    <source>
        <dbReference type="Proteomes" id="UP000007089"/>
    </source>
</evidence>
<dbReference type="AlphaFoldDB" id="B8JBF5"/>
<dbReference type="KEGG" id="acp:A2cp1_2444"/>
<dbReference type="EMBL" id="CP001359">
    <property type="protein sequence ID" value="ACL65782.1"/>
    <property type="molecule type" value="Genomic_DNA"/>
</dbReference>
<feature type="chain" id="PRO_5002872495" evidence="2">
    <location>
        <begin position="21"/>
        <end position="181"/>
    </location>
</feature>
<feature type="compositionally biased region" description="Low complexity" evidence="1">
    <location>
        <begin position="25"/>
        <end position="39"/>
    </location>
</feature>
<evidence type="ECO:0000256" key="2">
    <source>
        <dbReference type="SAM" id="SignalP"/>
    </source>
</evidence>
<protein>
    <submittedName>
        <fullName evidence="3">Uncharacterized protein</fullName>
    </submittedName>
</protein>